<proteinExistence type="predicted"/>
<dbReference type="EMBL" id="CWKH01000003">
    <property type="protein sequence ID" value="CRZ18208.1"/>
    <property type="molecule type" value="Genomic_DNA"/>
</dbReference>
<dbReference type="RefSeq" id="WP_090517791.1">
    <property type="nucleotide sequence ID" value="NZ_CWKH01000003.1"/>
</dbReference>
<sequence length="491" mass="49182" precursor="true">MQLAARSYLTAGVALVGAGAIAVSPLAPPMPDVQVPAIDASSAAVNLTAAANPLQLWADVIGATVENLGGLGEQFSADPAPILRQIIANQLHSANVLGGATQRLIEGMSAALDPDNFLSFQAAVKSAVDLIAAGDLQMGFAGLVTSGLMLGLPLLDFVGNQWVPGAWSVIAQPFANLANLVENLPEGAPALLLNGIISPLTATAAASGYVLENLAAATTAGDVTEFVGTLVNSPATITGALLNGFEIDNGAGLPPTFMAGLLTPENGFVPGGAVSTVLSVISQIADSLATPGVDRDNLFGTPPSLTGTSATAEAVAVSSALAPTAKTVTLDVAQTVARTEVITAPAAAASDTAPAVDIDEASPEGGDAGAATPSKVPTKVSVKASPKAPAKAVSPAKSVRDQVKSAVSKVTGGLKKDKAGPAKAGPEKKADSSSGSAKDSEYPRHSVRQAPSTPRWRGPPTFLGKSQPALRRTPSRRSRDAASAKLADSDI</sequence>
<protein>
    <recommendedName>
        <fullName evidence="4">PE-PGRS family protein</fullName>
    </recommendedName>
</protein>
<organism evidence="2 3">
    <name type="scientific">Mycolicibacterium neworleansense</name>
    <dbReference type="NCBI Taxonomy" id="146018"/>
    <lineage>
        <taxon>Bacteria</taxon>
        <taxon>Bacillati</taxon>
        <taxon>Actinomycetota</taxon>
        <taxon>Actinomycetes</taxon>
        <taxon>Mycobacteriales</taxon>
        <taxon>Mycobacteriaceae</taxon>
        <taxon>Mycolicibacterium</taxon>
    </lineage>
</organism>
<feature type="region of interest" description="Disordered" evidence="1">
    <location>
        <begin position="348"/>
        <end position="491"/>
    </location>
</feature>
<dbReference type="AlphaFoldDB" id="A0A0H5RWA4"/>
<accession>A0A0H5RWA4</accession>
<evidence type="ECO:0000256" key="1">
    <source>
        <dbReference type="SAM" id="MobiDB-lite"/>
    </source>
</evidence>
<evidence type="ECO:0000313" key="3">
    <source>
        <dbReference type="Proteomes" id="UP000199147"/>
    </source>
</evidence>
<reference evidence="3" key="1">
    <citation type="submission" date="2015-07" db="EMBL/GenBank/DDBJ databases">
        <authorList>
            <person name="Urmite Genomes"/>
        </authorList>
    </citation>
    <scope>NUCLEOTIDE SEQUENCE [LARGE SCALE GENOMIC DNA]</scope>
    <source>
        <strain evidence="3">type strain: ATCC 49404</strain>
    </source>
</reference>
<evidence type="ECO:0000313" key="2">
    <source>
        <dbReference type="EMBL" id="CRZ18208.1"/>
    </source>
</evidence>
<name>A0A0H5RWA4_9MYCO</name>
<evidence type="ECO:0008006" key="4">
    <source>
        <dbReference type="Google" id="ProtNLM"/>
    </source>
</evidence>
<gene>
    <name evidence="2" type="ORF">BN2156_05109</name>
</gene>
<dbReference type="STRING" id="146018.BN2156_05109"/>
<dbReference type="OrthoDB" id="4730252at2"/>
<dbReference type="Proteomes" id="UP000199147">
    <property type="component" value="Unassembled WGS sequence"/>
</dbReference>
<keyword evidence="3" id="KW-1185">Reference proteome</keyword>
<feature type="compositionally biased region" description="Basic and acidic residues" evidence="1">
    <location>
        <begin position="414"/>
        <end position="431"/>
    </location>
</feature>
<feature type="compositionally biased region" description="Low complexity" evidence="1">
    <location>
        <begin position="379"/>
        <end position="397"/>
    </location>
</feature>